<keyword evidence="3" id="KW-0378">Hydrolase</keyword>
<protein>
    <submittedName>
        <fullName evidence="3">HNH endonuclease signature motif containing protein</fullName>
    </submittedName>
</protein>
<feature type="compositionally biased region" description="Pro residues" evidence="1">
    <location>
        <begin position="347"/>
        <end position="357"/>
    </location>
</feature>
<feature type="region of interest" description="Disordered" evidence="1">
    <location>
        <begin position="328"/>
        <end position="357"/>
    </location>
</feature>
<accession>A0ABT8Q7L7</accession>
<comment type="caution">
    <text evidence="3">The sequence shown here is derived from an EMBL/GenBank/DDBJ whole genome shotgun (WGS) entry which is preliminary data.</text>
</comment>
<dbReference type="InterPro" id="IPR003615">
    <property type="entry name" value="HNH_nuc"/>
</dbReference>
<dbReference type="RefSeq" id="WP_301732877.1">
    <property type="nucleotide sequence ID" value="NZ_JAUKFL010000089.1"/>
</dbReference>
<dbReference type="SMART" id="SM00507">
    <property type="entry name" value="HNHc"/>
    <property type="match status" value="1"/>
</dbReference>
<gene>
    <name evidence="3" type="ORF">Q0N36_09140</name>
</gene>
<dbReference type="Proteomes" id="UP001174347">
    <property type="component" value="Unassembled WGS sequence"/>
</dbReference>
<organism evidence="3 4">
    <name type="scientific">Corynebacterium kefirresidentii</name>
    <dbReference type="NCBI Taxonomy" id="1979527"/>
    <lineage>
        <taxon>Bacteria</taxon>
        <taxon>Bacillati</taxon>
        <taxon>Actinomycetota</taxon>
        <taxon>Actinomycetes</taxon>
        <taxon>Mycobacteriales</taxon>
        <taxon>Corynebacteriaceae</taxon>
        <taxon>Corynebacterium</taxon>
    </lineage>
</organism>
<evidence type="ECO:0000256" key="1">
    <source>
        <dbReference type="SAM" id="MobiDB-lite"/>
    </source>
</evidence>
<dbReference type="EMBL" id="JAUKFM010000007">
    <property type="protein sequence ID" value="MDN8620742.1"/>
    <property type="molecule type" value="Genomic_DNA"/>
</dbReference>
<dbReference type="InterPro" id="IPR002711">
    <property type="entry name" value="HNH"/>
</dbReference>
<proteinExistence type="predicted"/>
<dbReference type="GO" id="GO:0004519">
    <property type="term" value="F:endonuclease activity"/>
    <property type="evidence" value="ECO:0007669"/>
    <property type="project" value="UniProtKB-KW"/>
</dbReference>
<keyword evidence="3" id="KW-0540">Nuclease</keyword>
<name>A0ABT8Q7L7_9CORY</name>
<feature type="domain" description="HNH nuclease" evidence="2">
    <location>
        <begin position="253"/>
        <end position="306"/>
    </location>
</feature>
<keyword evidence="4" id="KW-1185">Reference proteome</keyword>
<evidence type="ECO:0000313" key="4">
    <source>
        <dbReference type="Proteomes" id="UP001174347"/>
    </source>
</evidence>
<reference evidence="3" key="1">
    <citation type="submission" date="2023-07" db="EMBL/GenBank/DDBJ databases">
        <title>Insights into the diversity of cutaneous corynebacteria.</title>
        <authorList>
            <person name="Bruggemann H."/>
            <person name="Poehlein A."/>
        </authorList>
    </citation>
    <scope>NUCLEOTIDE SEQUENCE</scope>
    <source>
        <strain evidence="3">P7_F1</strain>
    </source>
</reference>
<dbReference type="Gene3D" id="1.10.30.50">
    <property type="match status" value="1"/>
</dbReference>
<evidence type="ECO:0000313" key="3">
    <source>
        <dbReference type="EMBL" id="MDN8620742.1"/>
    </source>
</evidence>
<dbReference type="CDD" id="cd00085">
    <property type="entry name" value="HNHc"/>
    <property type="match status" value="1"/>
</dbReference>
<evidence type="ECO:0000259" key="2">
    <source>
        <dbReference type="SMART" id="SM00507"/>
    </source>
</evidence>
<keyword evidence="3" id="KW-0255">Endonuclease</keyword>
<dbReference type="Pfam" id="PF01844">
    <property type="entry name" value="HNH"/>
    <property type="match status" value="1"/>
</dbReference>
<sequence>MTALQTYLAALAPGIDIVAGCAGMSEDQLCAAGAPNKTARTLLTLADALFAPTSFSRLQRQAVNAARERAHPLPTLEVIERYAARAKTKRDAWRLRVELCRTAADTDEMEKLARKKLRELNPPTPPRPGVRIRRRKDAPWTLAITGPSSLIADLESSLDEDAPLDSVAALFSPSGAAPATRPTITTNAIITLDELDRIIDGDGEEITIQLTDGARLTGAELVSRTLAERGLITLVHPYEGAVNLYRTERMASEKQRLMAAAENPVCPWPACNYPADKCQVHHLQAWRHGGETNMSNLATCCPYHNGVNDDDPNAPPVRGRLVRRRGRVVWQPPWADTAASPSSPNEPVQPTPPDPPH</sequence>